<evidence type="ECO:0000313" key="4">
    <source>
        <dbReference type="Proteomes" id="UP001597365"/>
    </source>
</evidence>
<keyword evidence="3" id="KW-0132">Cell division</keyword>
<sequence>MSSSTASKRPIVDGSRPLSLCAREPHVPADRLVAEMVPPPRFDSVRFDTYLPDPAQPSQTEAVRVLEEFAAGLGDGPADGAGGGIRRWFRRGGGSTGRAASAGPRGVYLDGGYGVGKTHLLASLWHAAEAPPERKAFGTFVELTNLVGALGFQQTVATLGGHRLLCIDEFELDDPGDTVLVSTLLGRLVEQGVALAATSNTLPGRLGEGRFAAADFLREIQGLSAHFRTLRIDGEDYRHRGLPEAPPPSDDATVTRVAHTVPGASLDHFPSLLDHLSRVHPSRYGALCDGVEAVCLTDVRPVPDQSTALRLVVLADRLYDREVPVLASGVPFDALFGKDMLEGGYRKKYFRAISRLTALARDARRLADA</sequence>
<dbReference type="InterPro" id="IPR005654">
    <property type="entry name" value="ATPase_AFG1-like"/>
</dbReference>
<reference evidence="4" key="1">
    <citation type="journal article" date="2019" name="Int. J. Syst. Evol. Microbiol.">
        <title>The Global Catalogue of Microorganisms (GCM) 10K type strain sequencing project: providing services to taxonomists for standard genome sequencing and annotation.</title>
        <authorList>
            <consortium name="The Broad Institute Genomics Platform"/>
            <consortium name="The Broad Institute Genome Sequencing Center for Infectious Disease"/>
            <person name="Wu L."/>
            <person name="Ma J."/>
        </authorList>
    </citation>
    <scope>NUCLEOTIDE SEQUENCE [LARGE SCALE GENOMIC DNA]</scope>
    <source>
        <strain evidence="4">CGMCC 4.7455</strain>
    </source>
</reference>
<organism evidence="3 4">
    <name type="scientific">Streptomyces desertarenae</name>
    <dbReference type="NCBI Taxonomy" id="2666184"/>
    <lineage>
        <taxon>Bacteria</taxon>
        <taxon>Bacillati</taxon>
        <taxon>Actinomycetota</taxon>
        <taxon>Actinomycetes</taxon>
        <taxon>Kitasatosporales</taxon>
        <taxon>Streptomycetaceae</taxon>
        <taxon>Streptomyces</taxon>
    </lineage>
</organism>
<accession>A0ABW4PP82</accession>
<dbReference type="Proteomes" id="UP001597365">
    <property type="component" value="Unassembled WGS sequence"/>
</dbReference>
<dbReference type="NCBIfam" id="NF040713">
    <property type="entry name" value="ZapE"/>
    <property type="match status" value="1"/>
</dbReference>
<comment type="caution">
    <text evidence="3">The sequence shown here is derived from an EMBL/GenBank/DDBJ whole genome shotgun (WGS) entry which is preliminary data.</text>
</comment>
<keyword evidence="3" id="KW-0131">Cell cycle</keyword>
<dbReference type="GO" id="GO:0051301">
    <property type="term" value="P:cell division"/>
    <property type="evidence" value="ECO:0007669"/>
    <property type="project" value="UniProtKB-KW"/>
</dbReference>
<evidence type="ECO:0000256" key="1">
    <source>
        <dbReference type="ARBA" id="ARBA00022741"/>
    </source>
</evidence>
<dbReference type="RefSeq" id="WP_380902629.1">
    <property type="nucleotide sequence ID" value="NZ_JBHUFU010000013.1"/>
</dbReference>
<keyword evidence="1" id="KW-0547">Nucleotide-binding</keyword>
<dbReference type="PANTHER" id="PTHR12169">
    <property type="entry name" value="ATPASE N2B"/>
    <property type="match status" value="1"/>
</dbReference>
<dbReference type="Pfam" id="PF03969">
    <property type="entry name" value="AFG1_ATPase"/>
    <property type="match status" value="2"/>
</dbReference>
<keyword evidence="2" id="KW-0067">ATP-binding</keyword>
<evidence type="ECO:0000313" key="3">
    <source>
        <dbReference type="EMBL" id="MFD1832073.1"/>
    </source>
</evidence>
<dbReference type="PANTHER" id="PTHR12169:SF6">
    <property type="entry name" value="AFG1-LIKE ATPASE"/>
    <property type="match status" value="1"/>
</dbReference>
<proteinExistence type="predicted"/>
<dbReference type="EMBL" id="JBHUFU010000013">
    <property type="protein sequence ID" value="MFD1832073.1"/>
    <property type="molecule type" value="Genomic_DNA"/>
</dbReference>
<dbReference type="InterPro" id="IPR027417">
    <property type="entry name" value="P-loop_NTPase"/>
</dbReference>
<dbReference type="Gene3D" id="3.40.50.300">
    <property type="entry name" value="P-loop containing nucleotide triphosphate hydrolases"/>
    <property type="match status" value="1"/>
</dbReference>
<protein>
    <submittedName>
        <fullName evidence="3">Cell division protein ZapE</fullName>
    </submittedName>
</protein>
<name>A0ABW4PP82_9ACTN</name>
<evidence type="ECO:0000256" key="2">
    <source>
        <dbReference type="ARBA" id="ARBA00022840"/>
    </source>
</evidence>
<gene>
    <name evidence="3" type="primary">zapE</name>
    <name evidence="3" type="ORF">ACFSJS_20825</name>
</gene>
<dbReference type="SUPFAM" id="SSF52540">
    <property type="entry name" value="P-loop containing nucleoside triphosphate hydrolases"/>
    <property type="match status" value="1"/>
</dbReference>
<keyword evidence="4" id="KW-1185">Reference proteome</keyword>